<reference evidence="3" key="1">
    <citation type="submission" date="2020-03" db="EMBL/GenBank/DDBJ databases">
        <title>Roseovarius gahaiensis sp. nov., isolated from Gahai Saline Lake, China.</title>
        <authorList>
            <person name="Sun X."/>
        </authorList>
    </citation>
    <scope>NUCLEOTIDE SEQUENCE</scope>
    <source>
        <strain evidence="3">GH877</strain>
    </source>
</reference>
<feature type="transmembrane region" description="Helical" evidence="1">
    <location>
        <begin position="122"/>
        <end position="141"/>
    </location>
</feature>
<evidence type="ECO:0000259" key="2">
    <source>
        <dbReference type="PROSITE" id="PS50930"/>
    </source>
</evidence>
<feature type="transmembrane region" description="Helical" evidence="1">
    <location>
        <begin position="59"/>
        <end position="81"/>
    </location>
</feature>
<comment type="caution">
    <text evidence="3">The sequence shown here is derived from an EMBL/GenBank/DDBJ whole genome shotgun (WGS) entry which is preliminary data.</text>
</comment>
<dbReference type="PROSITE" id="PS50930">
    <property type="entry name" value="HTH_LYTTR"/>
    <property type="match status" value="1"/>
</dbReference>
<name>A0A967EH89_9RHOB</name>
<evidence type="ECO:0000256" key="1">
    <source>
        <dbReference type="SAM" id="Phobius"/>
    </source>
</evidence>
<feature type="transmembrane region" description="Helical" evidence="1">
    <location>
        <begin position="88"/>
        <end position="110"/>
    </location>
</feature>
<dbReference type="Gene3D" id="2.40.50.1020">
    <property type="entry name" value="LytTr DNA-binding domain"/>
    <property type="match status" value="1"/>
</dbReference>
<dbReference type="InterPro" id="IPR007492">
    <property type="entry name" value="LytTR_DNA-bd_dom"/>
</dbReference>
<protein>
    <submittedName>
        <fullName evidence="3">LytTR family transcriptional regulator</fullName>
    </submittedName>
</protein>
<gene>
    <name evidence="3" type="ORF">HAT86_15895</name>
</gene>
<dbReference type="GO" id="GO:0003677">
    <property type="term" value="F:DNA binding"/>
    <property type="evidence" value="ECO:0007669"/>
    <property type="project" value="InterPro"/>
</dbReference>
<sequence>MNAGVVSKLGKIRAVFAQTYATIFSPLTFFIWAISIVLATTAGPFGSYEAMHWPLRLTYWLLIVTMGIVFGYAVRALAVIVVGFARPVLFDIFASVTMGLTFGPVVWMIRKAFQPANIDFPVQLPDVMLNTFLISVAVFVVRRQICQTEPGAYLLNDGGFVGSAQDKPRLLRRLSEDQRGQVLRLTAKDHYVDIVSDKGTATIRMRLADAIDEMEPVEGYCVHRSHWVARTGIVGVERENPHKLFVVLSNGDRVPLSRKYRPSLEKAGIIAPPQKTSAEVVKG</sequence>
<dbReference type="Pfam" id="PF04397">
    <property type="entry name" value="LytTR"/>
    <property type="match status" value="1"/>
</dbReference>
<proteinExistence type="predicted"/>
<organism evidence="3 4">
    <name type="scientific">Roseovarius gahaiensis</name>
    <dbReference type="NCBI Taxonomy" id="2716691"/>
    <lineage>
        <taxon>Bacteria</taxon>
        <taxon>Pseudomonadati</taxon>
        <taxon>Pseudomonadota</taxon>
        <taxon>Alphaproteobacteria</taxon>
        <taxon>Rhodobacterales</taxon>
        <taxon>Roseobacteraceae</taxon>
        <taxon>Roseovarius</taxon>
    </lineage>
</organism>
<dbReference type="SMART" id="SM00850">
    <property type="entry name" value="LytTR"/>
    <property type="match status" value="1"/>
</dbReference>
<keyword evidence="4" id="KW-1185">Reference proteome</keyword>
<feature type="transmembrane region" description="Helical" evidence="1">
    <location>
        <begin position="20"/>
        <end position="39"/>
    </location>
</feature>
<accession>A0A967EH89</accession>
<dbReference type="EMBL" id="JAAORB010000056">
    <property type="protein sequence ID" value="NHQ75931.1"/>
    <property type="molecule type" value="Genomic_DNA"/>
</dbReference>
<dbReference type="AlphaFoldDB" id="A0A967EH89"/>
<keyword evidence="1" id="KW-0812">Transmembrane</keyword>
<feature type="domain" description="HTH LytTR-type" evidence="2">
    <location>
        <begin position="182"/>
        <end position="270"/>
    </location>
</feature>
<dbReference type="Proteomes" id="UP000639775">
    <property type="component" value="Unassembled WGS sequence"/>
</dbReference>
<keyword evidence="1" id="KW-1133">Transmembrane helix</keyword>
<keyword evidence="1" id="KW-0472">Membrane</keyword>
<evidence type="ECO:0000313" key="3">
    <source>
        <dbReference type="EMBL" id="NHQ75931.1"/>
    </source>
</evidence>
<evidence type="ECO:0000313" key="4">
    <source>
        <dbReference type="Proteomes" id="UP000639775"/>
    </source>
</evidence>
<dbReference type="RefSeq" id="WP_167200152.1">
    <property type="nucleotide sequence ID" value="NZ_JAAORB010000056.1"/>
</dbReference>